<name>A0A9W4WZY1_9GLOM</name>
<feature type="non-terminal residue" evidence="2">
    <location>
        <position position="1"/>
    </location>
</feature>
<comment type="caution">
    <text evidence="2">The sequence shown here is derived from an EMBL/GenBank/DDBJ whole genome shotgun (WGS) entry which is preliminary data.</text>
</comment>
<evidence type="ECO:0000313" key="3">
    <source>
        <dbReference type="Proteomes" id="UP001153678"/>
    </source>
</evidence>
<evidence type="ECO:0000256" key="1">
    <source>
        <dbReference type="SAM" id="Coils"/>
    </source>
</evidence>
<feature type="non-terminal residue" evidence="2">
    <location>
        <position position="453"/>
    </location>
</feature>
<dbReference type="EMBL" id="CAMKVN010017310">
    <property type="protein sequence ID" value="CAI2197896.1"/>
    <property type="molecule type" value="Genomic_DNA"/>
</dbReference>
<reference evidence="2" key="1">
    <citation type="submission" date="2022-08" db="EMBL/GenBank/DDBJ databases">
        <authorList>
            <person name="Kallberg Y."/>
            <person name="Tangrot J."/>
            <person name="Rosling A."/>
        </authorList>
    </citation>
    <scope>NUCLEOTIDE SEQUENCE</scope>
    <source>
        <strain evidence="2">Wild A</strain>
    </source>
</reference>
<keyword evidence="1" id="KW-0175">Coiled coil</keyword>
<evidence type="ECO:0000313" key="2">
    <source>
        <dbReference type="EMBL" id="CAI2197896.1"/>
    </source>
</evidence>
<gene>
    <name evidence="2" type="ORF">FWILDA_LOCUS18304</name>
</gene>
<organism evidence="2 3">
    <name type="scientific">Funneliformis geosporum</name>
    <dbReference type="NCBI Taxonomy" id="1117311"/>
    <lineage>
        <taxon>Eukaryota</taxon>
        <taxon>Fungi</taxon>
        <taxon>Fungi incertae sedis</taxon>
        <taxon>Mucoromycota</taxon>
        <taxon>Glomeromycotina</taxon>
        <taxon>Glomeromycetes</taxon>
        <taxon>Glomerales</taxon>
        <taxon>Glomeraceae</taxon>
        <taxon>Funneliformis</taxon>
    </lineage>
</organism>
<proteinExistence type="predicted"/>
<dbReference type="AlphaFoldDB" id="A0A9W4WZY1"/>
<accession>A0A9W4WZY1</accession>
<feature type="coiled-coil region" evidence="1">
    <location>
        <begin position="3"/>
        <end position="199"/>
    </location>
</feature>
<feature type="coiled-coil region" evidence="1">
    <location>
        <begin position="228"/>
        <end position="336"/>
    </location>
</feature>
<dbReference type="Proteomes" id="UP001153678">
    <property type="component" value="Unassembled WGS sequence"/>
</dbReference>
<sequence>KNLEETQTRMVNQQKEIDKLTTYLKNSGLISGELTSGIVCLDVVVKNMANELAEVKTANLELQNNLAEKTGANATQLTQITNLQKELEQLETTSQLYYQTNEAEKQQLRQQISQEQQNTTAKERDIEQLAREKNQLDNLIKIKEEELKALQEQLRLTNLNNVRQIANLNSQINTLQAEIENLTETSEQIRLKLLELTGNFSKERIIAHSYRGQRDQERKQAKTDQTNFINQIRELKAINQQKQEAIEELENDQVIKDETLNLQEQTINALRENLNNSASEIITHCERVEELDNLLSDKTNQLAQVDNELTATNNQITNLESQLNELESIAESYYQTNSKQNNKQSKKIAKLKAKLTQAWANKQHNILRINSLNNKINNPPLHSCSPCPLIHLPEPHICPIINKIDCSHTDYDTIKQERDQYQQELTNQAHEFIQRLNTTFNLNLTENDINLDK</sequence>
<keyword evidence="3" id="KW-1185">Reference proteome</keyword>
<protein>
    <submittedName>
        <fullName evidence="2">1336_t:CDS:1</fullName>
    </submittedName>
</protein>